<dbReference type="PROSITE" id="PS01287">
    <property type="entry name" value="RTC"/>
    <property type="match status" value="1"/>
</dbReference>
<dbReference type="GO" id="GO:0005524">
    <property type="term" value="F:ATP binding"/>
    <property type="evidence" value="ECO:0007669"/>
    <property type="project" value="UniProtKB-KW"/>
</dbReference>
<dbReference type="InterPro" id="IPR013792">
    <property type="entry name" value="RNA3'P_cycl/enolpyr_Trfase_a/b"/>
</dbReference>
<dbReference type="EC" id="6.5.1.4" evidence="2"/>
<dbReference type="InterPro" id="IPR020719">
    <property type="entry name" value="RNA3'_term_phos_cycl-like_CS"/>
</dbReference>
<feature type="active site" description="Tele-AMP-histidine intermediate" evidence="7">
    <location>
        <position position="337"/>
    </location>
</feature>
<comment type="similarity">
    <text evidence="1">Belongs to the RNA 3'-terminal cyclase family. Type 1 subfamily.</text>
</comment>
<dbReference type="NCBIfam" id="TIGR03399">
    <property type="entry name" value="RNA_3prim_cycl"/>
    <property type="match status" value="1"/>
</dbReference>
<evidence type="ECO:0000256" key="8">
    <source>
        <dbReference type="PIRSR" id="PIRSR005378-2"/>
    </source>
</evidence>
<keyword evidence="4" id="KW-0436">Ligase</keyword>
<dbReference type="InterPro" id="IPR036553">
    <property type="entry name" value="RPTC_insert"/>
</dbReference>
<sequence length="376" mass="40373">MTDPNFEHVIIDGSLLEGVRIVYFLLSFTKGGQILRNAVSLCVLAKKAVTIEKIRAGRPKPGLSPQHLTGLELAALISDAQLQGCIANSQQITFKPKCIKTGEFEGDAKTAGSVALLAQITVPILAFGQRASTLVLKGGTDASFAPPIDYLSEVTAHYYRKMGLYFDIEVLERGYYPQGGGTVKVVVQPVTSKLSPITLHEIGSISRVLGSSFVAGKVPIKVAEQMSAVAKRLLRNYLPECPININTFRAPDNRFRGNVATFLFVLETSTDCRLAASGLNNPRGPPVEDLVTDAIEELMTSVRAGSCCDKNMQDMLILPMALADGKSSIRTTALTLHTQSAIYVAEKLLPVKFVVEEQTDGTVLLSCEGVGLSASS</sequence>
<dbReference type="Gene3D" id="3.65.10.20">
    <property type="entry name" value="RNA 3'-terminal phosphate cyclase domain"/>
    <property type="match status" value="1"/>
</dbReference>
<evidence type="ECO:0000259" key="9">
    <source>
        <dbReference type="Pfam" id="PF01137"/>
    </source>
</evidence>
<evidence type="ECO:0000256" key="4">
    <source>
        <dbReference type="ARBA" id="ARBA00022598"/>
    </source>
</evidence>
<evidence type="ECO:0000313" key="11">
    <source>
        <dbReference type="EMBL" id="JAP41486.1"/>
    </source>
</evidence>
<evidence type="ECO:0000256" key="7">
    <source>
        <dbReference type="PIRSR" id="PIRSR005378-1"/>
    </source>
</evidence>
<dbReference type="Pfam" id="PF01137">
    <property type="entry name" value="RTC"/>
    <property type="match status" value="1"/>
</dbReference>
<protein>
    <recommendedName>
        <fullName evidence="3">RNA 3'-terminal phosphate cyclase</fullName>
        <ecNumber evidence="2">6.5.1.4</ecNumber>
    </recommendedName>
</protein>
<feature type="domain" description="RNA 3'-terminal phosphate cyclase" evidence="9">
    <location>
        <begin position="30"/>
        <end position="354"/>
    </location>
</feature>
<dbReference type="EMBL" id="GEEE01021739">
    <property type="protein sequence ID" value="JAP41486.1"/>
    <property type="molecule type" value="Transcribed_RNA"/>
</dbReference>
<dbReference type="InterPro" id="IPR017770">
    <property type="entry name" value="RNA3'_term_phos_cyc_type_1"/>
</dbReference>
<evidence type="ECO:0000256" key="2">
    <source>
        <dbReference type="ARBA" id="ARBA00012725"/>
    </source>
</evidence>
<accession>A0A0X3P2W6</accession>
<keyword evidence="5 8" id="KW-0547">Nucleotide-binding</keyword>
<dbReference type="InterPro" id="IPR000228">
    <property type="entry name" value="RNA3'_term_phos_cyc"/>
</dbReference>
<feature type="binding site" evidence="8">
    <location>
        <position position="119"/>
    </location>
    <ligand>
        <name>ATP</name>
        <dbReference type="ChEBI" id="CHEBI:30616"/>
    </ligand>
</feature>
<evidence type="ECO:0000256" key="1">
    <source>
        <dbReference type="ARBA" id="ARBA00009206"/>
    </source>
</evidence>
<reference evidence="11" key="1">
    <citation type="submission" date="2016-01" db="EMBL/GenBank/DDBJ databases">
        <title>Reference transcriptome for the parasite Schistocephalus solidus: insights into the molecular evolution of parasitism.</title>
        <authorList>
            <person name="Hebert F.O."/>
            <person name="Grambauer S."/>
            <person name="Barber I."/>
            <person name="Landry C.R."/>
            <person name="Aubin-Horth N."/>
        </authorList>
    </citation>
    <scope>NUCLEOTIDE SEQUENCE</scope>
</reference>
<dbReference type="PANTHER" id="PTHR11096:SF0">
    <property type="entry name" value="RNA 3'-TERMINAL PHOSPHATE CYCLASE"/>
    <property type="match status" value="1"/>
</dbReference>
<name>A0A0X3P2W6_SCHSO</name>
<dbReference type="Gene3D" id="3.30.360.20">
    <property type="entry name" value="RNA 3'-terminal phosphate cyclase, insert domain"/>
    <property type="match status" value="1"/>
</dbReference>
<proteinExistence type="inferred from homology"/>
<dbReference type="GO" id="GO:0003963">
    <property type="term" value="F:RNA-3'-phosphate cyclase activity"/>
    <property type="evidence" value="ECO:0007669"/>
    <property type="project" value="UniProtKB-EC"/>
</dbReference>
<evidence type="ECO:0000256" key="5">
    <source>
        <dbReference type="ARBA" id="ARBA00022741"/>
    </source>
</evidence>
<evidence type="ECO:0000259" key="10">
    <source>
        <dbReference type="Pfam" id="PF05189"/>
    </source>
</evidence>
<feature type="domain" description="RNA 3'-terminal phosphate cyclase insert" evidence="10">
    <location>
        <begin position="201"/>
        <end position="301"/>
    </location>
</feature>
<organism evidence="11">
    <name type="scientific">Schistocephalus solidus</name>
    <name type="common">Tapeworm</name>
    <dbReference type="NCBI Taxonomy" id="70667"/>
    <lineage>
        <taxon>Eukaryota</taxon>
        <taxon>Metazoa</taxon>
        <taxon>Spiralia</taxon>
        <taxon>Lophotrochozoa</taxon>
        <taxon>Platyhelminthes</taxon>
        <taxon>Cestoda</taxon>
        <taxon>Eucestoda</taxon>
        <taxon>Diphyllobothriidea</taxon>
        <taxon>Diphyllobothriidae</taxon>
        <taxon>Schistocephalus</taxon>
    </lineage>
</organism>
<evidence type="ECO:0000256" key="3">
    <source>
        <dbReference type="ARBA" id="ARBA00021428"/>
    </source>
</evidence>
<comment type="catalytic activity">
    <reaction evidence="6">
        <text>a 3'-end 3'-phospho-ribonucleotide-RNA + ATP = a 3'-end 2',3'-cyclophospho-ribonucleotide-RNA + AMP + diphosphate</text>
        <dbReference type="Rhea" id="RHEA:23976"/>
        <dbReference type="Rhea" id="RHEA-COMP:10463"/>
        <dbReference type="Rhea" id="RHEA-COMP:10464"/>
        <dbReference type="ChEBI" id="CHEBI:30616"/>
        <dbReference type="ChEBI" id="CHEBI:33019"/>
        <dbReference type="ChEBI" id="CHEBI:83062"/>
        <dbReference type="ChEBI" id="CHEBI:83064"/>
        <dbReference type="ChEBI" id="CHEBI:456215"/>
        <dbReference type="EC" id="6.5.1.4"/>
    </reaction>
</comment>
<dbReference type="InterPro" id="IPR013791">
    <property type="entry name" value="RNA3'-term_phos_cycl_insert"/>
</dbReference>
<dbReference type="PANTHER" id="PTHR11096">
    <property type="entry name" value="RNA 3' TERMINAL PHOSPHATE CYCLASE"/>
    <property type="match status" value="1"/>
</dbReference>
<evidence type="ECO:0000256" key="6">
    <source>
        <dbReference type="ARBA" id="ARBA00024481"/>
    </source>
</evidence>
<keyword evidence="8" id="KW-0067">ATP-binding</keyword>
<dbReference type="GO" id="GO:0006396">
    <property type="term" value="P:RNA processing"/>
    <property type="evidence" value="ECO:0007669"/>
    <property type="project" value="InterPro"/>
</dbReference>
<gene>
    <name evidence="11" type="primary">RTCA</name>
    <name evidence="11" type="ORF">TR93857</name>
</gene>
<dbReference type="SUPFAM" id="SSF55205">
    <property type="entry name" value="EPT/RTPC-like"/>
    <property type="match status" value="2"/>
</dbReference>
<dbReference type="PIRSF" id="PIRSF005378">
    <property type="entry name" value="RNA3'_term_phos_cycl_euk"/>
    <property type="match status" value="1"/>
</dbReference>
<dbReference type="GO" id="GO:0005634">
    <property type="term" value="C:nucleus"/>
    <property type="evidence" value="ECO:0007669"/>
    <property type="project" value="TreeGrafter"/>
</dbReference>
<dbReference type="InterPro" id="IPR037136">
    <property type="entry name" value="RNA3'_phos_cyclase_dom_sf"/>
</dbReference>
<dbReference type="AlphaFoldDB" id="A0A0X3P2W6"/>
<dbReference type="Pfam" id="PF05189">
    <property type="entry name" value="RTC_insert"/>
    <property type="match status" value="1"/>
</dbReference>
<dbReference type="InterPro" id="IPR023797">
    <property type="entry name" value="RNA3'_phos_cyclase_dom"/>
</dbReference>